<comment type="caution">
    <text evidence="1">The sequence shown here is derived from an EMBL/GenBank/DDBJ whole genome shotgun (WGS) entry which is preliminary data.</text>
</comment>
<dbReference type="PANTHER" id="PTHR11122:SF13">
    <property type="entry name" value="GLUCOSE-6-PHOSPHATE 1-EPIMERASE"/>
    <property type="match status" value="1"/>
</dbReference>
<keyword evidence="2" id="KW-1185">Reference proteome</keyword>
<dbReference type="Gene3D" id="2.70.98.10">
    <property type="match status" value="1"/>
</dbReference>
<sequence length="314" mass="35607">MSFFAKLRKSFYKKGKIFGDAQMNTDRFVFGDEKLTATVSAQGAELVSLTLPDGADVLWNAGPAWRRHSPVLFPIVGRLPDDRATIDGKSYRMTQHGFARDCLFRWVEQKPDSCTLSLEADDQTLAVFPFRFRLWLTYQISDGKLTVLYTVRNMEEGREFPFSLGAHPAFRWPLDKGGKREDYRLTFEEPEPEPIRRLEGGLLDPAPRPTPVEGTELSLRDDLFVEDAIIFDRIRSRSVTFGRPGGLALRVSWHGFPELGVWTKPGAEFLCIEPWQGYATPHGFKGEFRDKPGVVTVQPDQEWSASWSVSAVQS</sequence>
<dbReference type="Pfam" id="PF01263">
    <property type="entry name" value="Aldose_epim"/>
    <property type="match status" value="1"/>
</dbReference>
<dbReference type="Proteomes" id="UP001521074">
    <property type="component" value="Unassembled WGS sequence"/>
</dbReference>
<gene>
    <name evidence="1" type="ORF">LWC05_09130</name>
</gene>
<organism evidence="1 2">
    <name type="scientific">Acetobacter sicerae</name>
    <dbReference type="NCBI Taxonomy" id="85325"/>
    <lineage>
        <taxon>Bacteria</taxon>
        <taxon>Pseudomonadati</taxon>
        <taxon>Pseudomonadota</taxon>
        <taxon>Alphaproteobacteria</taxon>
        <taxon>Acetobacterales</taxon>
        <taxon>Acetobacteraceae</taxon>
        <taxon>Acetobacter</taxon>
    </lineage>
</organism>
<dbReference type="InterPro" id="IPR014718">
    <property type="entry name" value="GH-type_carb-bd"/>
</dbReference>
<dbReference type="SUPFAM" id="SSF74650">
    <property type="entry name" value="Galactose mutarotase-like"/>
    <property type="match status" value="1"/>
</dbReference>
<name>A0ABS8VZI6_9PROT</name>
<evidence type="ECO:0000313" key="2">
    <source>
        <dbReference type="Proteomes" id="UP001521074"/>
    </source>
</evidence>
<accession>A0ABS8VZI6</accession>
<protein>
    <submittedName>
        <fullName evidence="1">Aldose 1-epimerase family protein</fullName>
    </submittedName>
</protein>
<dbReference type="EMBL" id="JAJSOJ010000026">
    <property type="protein sequence ID" value="MCE0744042.1"/>
    <property type="molecule type" value="Genomic_DNA"/>
</dbReference>
<proteinExistence type="predicted"/>
<dbReference type="InterPro" id="IPR011013">
    <property type="entry name" value="Gal_mutarotase_sf_dom"/>
</dbReference>
<dbReference type="InterPro" id="IPR008183">
    <property type="entry name" value="Aldose_1/G6P_1-epimerase"/>
</dbReference>
<dbReference type="CDD" id="cd09024">
    <property type="entry name" value="Aldose_epim_lacX"/>
    <property type="match status" value="1"/>
</dbReference>
<reference evidence="1 2" key="1">
    <citation type="submission" date="2021-12" db="EMBL/GenBank/DDBJ databases">
        <title>Genome sequence of Acetobacter sicerae DmPark20a_162.</title>
        <authorList>
            <person name="Chaston J.M."/>
        </authorList>
    </citation>
    <scope>NUCLEOTIDE SEQUENCE [LARGE SCALE GENOMIC DNA]</scope>
    <source>
        <strain evidence="1 2">DmPark20a_162</strain>
    </source>
</reference>
<dbReference type="PANTHER" id="PTHR11122">
    <property type="entry name" value="APOSPORY-ASSOCIATED PROTEIN C-RELATED"/>
    <property type="match status" value="1"/>
</dbReference>
<dbReference type="InterPro" id="IPR037481">
    <property type="entry name" value="LacX"/>
</dbReference>
<evidence type="ECO:0000313" key="1">
    <source>
        <dbReference type="EMBL" id="MCE0744042.1"/>
    </source>
</evidence>